<dbReference type="PRINTS" id="PR00420">
    <property type="entry name" value="RNGMNOXGNASE"/>
</dbReference>
<dbReference type="PATRIC" id="fig|45067.4.peg.2589"/>
<dbReference type="GO" id="GO:0018677">
    <property type="term" value="F:pentachlorophenol monooxygenase activity"/>
    <property type="evidence" value="ECO:0007669"/>
    <property type="project" value="UniProtKB-EC"/>
</dbReference>
<dbReference type="PANTHER" id="PTHR43004">
    <property type="entry name" value="TRK SYSTEM POTASSIUM UPTAKE PROTEIN"/>
    <property type="match status" value="1"/>
</dbReference>
<gene>
    <name evidence="5" type="ORF">Llan_2466</name>
</gene>
<dbReference type="Gene3D" id="3.30.70.2450">
    <property type="match status" value="1"/>
</dbReference>
<dbReference type="EC" id="1.14.13.50" evidence="5"/>
<dbReference type="eggNOG" id="COG0654">
    <property type="taxonomic scope" value="Bacteria"/>
</dbReference>
<keyword evidence="5" id="KW-0560">Oxidoreductase</keyword>
<dbReference type="Pfam" id="PF01494">
    <property type="entry name" value="FAD_binding_3"/>
    <property type="match status" value="1"/>
</dbReference>
<name>A0A0W0VEQ2_9GAMM</name>
<evidence type="ECO:0000256" key="2">
    <source>
        <dbReference type="ARBA" id="ARBA00022630"/>
    </source>
</evidence>
<evidence type="ECO:0000313" key="5">
    <source>
        <dbReference type="EMBL" id="KTD18620.1"/>
    </source>
</evidence>
<organism evidence="5 6">
    <name type="scientific">Legionella lansingensis</name>
    <dbReference type="NCBI Taxonomy" id="45067"/>
    <lineage>
        <taxon>Bacteria</taxon>
        <taxon>Pseudomonadati</taxon>
        <taxon>Pseudomonadota</taxon>
        <taxon>Gammaproteobacteria</taxon>
        <taxon>Legionellales</taxon>
        <taxon>Legionellaceae</taxon>
        <taxon>Legionella</taxon>
    </lineage>
</organism>
<keyword evidence="6" id="KW-1185">Reference proteome</keyword>
<dbReference type="InterPro" id="IPR050641">
    <property type="entry name" value="RIFMO-like"/>
</dbReference>
<dbReference type="OrthoDB" id="8672648at2"/>
<dbReference type="Gene3D" id="3.50.50.60">
    <property type="entry name" value="FAD/NAD(P)-binding domain"/>
    <property type="match status" value="1"/>
</dbReference>
<comment type="caution">
    <text evidence="5">The sequence shown here is derived from an EMBL/GenBank/DDBJ whole genome shotgun (WGS) entry which is preliminary data.</text>
</comment>
<dbReference type="GO" id="GO:0071949">
    <property type="term" value="F:FAD binding"/>
    <property type="evidence" value="ECO:0007669"/>
    <property type="project" value="InterPro"/>
</dbReference>
<dbReference type="STRING" id="45067.Llan_2466"/>
<dbReference type="InterPro" id="IPR002938">
    <property type="entry name" value="FAD-bd"/>
</dbReference>
<protein>
    <submittedName>
        <fullName evidence="5">FAD dependent oxidoreductase</fullName>
        <ecNumber evidence="5">1.14.13.50</ecNumber>
    </submittedName>
</protein>
<feature type="domain" description="FAD-binding" evidence="4">
    <location>
        <begin position="5"/>
        <end position="340"/>
    </location>
</feature>
<keyword evidence="2" id="KW-0285">Flavoprotein</keyword>
<proteinExistence type="predicted"/>
<reference evidence="5 6" key="1">
    <citation type="submission" date="2015-11" db="EMBL/GenBank/DDBJ databases">
        <title>Genomic analysis of 38 Legionella species identifies large and diverse effector repertoires.</title>
        <authorList>
            <person name="Burstein D."/>
            <person name="Amaro F."/>
            <person name="Zusman T."/>
            <person name="Lifshitz Z."/>
            <person name="Cohen O."/>
            <person name="Gilbert J.A."/>
            <person name="Pupko T."/>
            <person name="Shuman H.A."/>
            <person name="Segal G."/>
        </authorList>
    </citation>
    <scope>NUCLEOTIDE SEQUENCE [LARGE SCALE GENOMIC DNA]</scope>
    <source>
        <strain evidence="5 6">ATCC 49751</strain>
    </source>
</reference>
<sequence>MAVQMDVLVVGAGPVGLFCANELHRHGLRCRIVDKKSELSDKSKALAIHIRSLDVMEDCGFIDEILSQGSQILGAIVKSQGEILADVTFAHVEASRHFLIDLPQDKTERILNQGLVNKGLRVEWQTELLSVEQSHDGVTALLKHHDGNTEKFNVSWVIACDGSHSTLRELVGAQFTGESYKQTWWLADLLIDWSLPKNKMVMYISEQGPVACFPIGESRYRLVMTAEEKISYVEPTIADIQRVFTVRTGEKATLSDPIWITQFGIAHRQIDNYRYNRIFFAGDAAHVHSPMGGQGLNTGMQDIYNLVWKLALVEKFSAPTTLLDSYHLERHPIGEQVLKKTDVMTKMILIRHPLLIALRNKFFRFLTSFDFVKKYITTDLAELNISYAKSPIVKCLGKKTVFKIGEFSANFPLTDGETKAIKQLHEITRGTMHHLFLFAGKDNVSLPNTLKTAITMNERFNTLMKTHLVLTNGSELPKFTSIFLEPDATIHRQFAINEPTALLIRPDKYVGLTQCPIEEKELISYMEHVYSK</sequence>
<dbReference type="InterPro" id="IPR036188">
    <property type="entry name" value="FAD/NAD-bd_sf"/>
</dbReference>
<dbReference type="RefSeq" id="WP_028374220.1">
    <property type="nucleotide sequence ID" value="NZ_CAAAJD010000050.1"/>
</dbReference>
<dbReference type="Proteomes" id="UP000054869">
    <property type="component" value="Unassembled WGS sequence"/>
</dbReference>
<dbReference type="PANTHER" id="PTHR43004:SF19">
    <property type="entry name" value="BINDING MONOOXYGENASE, PUTATIVE (JCVI)-RELATED"/>
    <property type="match status" value="1"/>
</dbReference>
<dbReference type="EMBL" id="LNYI01000058">
    <property type="protein sequence ID" value="KTD18620.1"/>
    <property type="molecule type" value="Genomic_DNA"/>
</dbReference>
<accession>A0A0W0VEQ2</accession>
<comment type="cofactor">
    <cofactor evidence="1">
        <name>FAD</name>
        <dbReference type="ChEBI" id="CHEBI:57692"/>
    </cofactor>
</comment>
<evidence type="ECO:0000256" key="1">
    <source>
        <dbReference type="ARBA" id="ARBA00001974"/>
    </source>
</evidence>
<keyword evidence="3" id="KW-0274">FAD</keyword>
<evidence type="ECO:0000256" key="3">
    <source>
        <dbReference type="ARBA" id="ARBA00022827"/>
    </source>
</evidence>
<dbReference type="SUPFAM" id="SSF51905">
    <property type="entry name" value="FAD/NAD(P)-binding domain"/>
    <property type="match status" value="1"/>
</dbReference>
<evidence type="ECO:0000313" key="6">
    <source>
        <dbReference type="Proteomes" id="UP000054869"/>
    </source>
</evidence>
<dbReference type="AlphaFoldDB" id="A0A0W0VEQ2"/>
<evidence type="ECO:0000259" key="4">
    <source>
        <dbReference type="Pfam" id="PF01494"/>
    </source>
</evidence>